<keyword evidence="1" id="KW-0175">Coiled coil</keyword>
<dbReference type="EMBL" id="JABCSC020000001">
    <property type="protein sequence ID" value="NSL54533.1"/>
    <property type="molecule type" value="Genomic_DNA"/>
</dbReference>
<dbReference type="InterPro" id="IPR058625">
    <property type="entry name" value="MdtA-like_BSH"/>
</dbReference>
<evidence type="ECO:0000259" key="3">
    <source>
        <dbReference type="Pfam" id="PF25917"/>
    </source>
</evidence>
<dbReference type="SUPFAM" id="SSF111369">
    <property type="entry name" value="HlyD-like secretion proteins"/>
    <property type="match status" value="2"/>
</dbReference>
<comment type="caution">
    <text evidence="4">The sequence shown here is derived from an EMBL/GenBank/DDBJ whole genome shotgun (WGS) entry which is preliminary data.</text>
</comment>
<feature type="domain" description="Multidrug resistance protein MdtA-like barrel-sandwich hybrid" evidence="3">
    <location>
        <begin position="64"/>
        <end position="270"/>
    </location>
</feature>
<evidence type="ECO:0000256" key="1">
    <source>
        <dbReference type="SAM" id="Coils"/>
    </source>
</evidence>
<accession>A0ABX2IJM8</accession>
<evidence type="ECO:0000256" key="2">
    <source>
        <dbReference type="SAM" id="Phobius"/>
    </source>
</evidence>
<protein>
    <submittedName>
        <fullName evidence="4">HlyD family secretion protein</fullName>
    </submittedName>
</protein>
<feature type="coiled-coil region" evidence="1">
    <location>
        <begin position="105"/>
        <end position="205"/>
    </location>
</feature>
<sequence length="407" mass="44287">MELILLGIYSAIVWFIFIKKQWLPWVLATQVIVAIIPIVGLTVLILTLNVVAPSSSDVRVYNYTVPIVSQVKGRVIEVPVEEGNRPVKKGDVLFRIDPTPYQQTVRGLEAQLANAEASQRELTEQLKGAKGKVSEAQGAIQAASSRVREVQAKLELARKRVEQNKELVATGAGNRFDLEKAETDLKEAEANLDAARSSEAQARSAEVQALASEQQIQQKLSAKVNGEFAQVAQIKAQLDNARWELEQTTVRSPVDAYVINLQLRPGAFVAGMPFNAVMTLVETHGQVVALFNQNELHKVKAGNEAEFTVFTDPGTVIKAKVDSIIWAQGQGQLPASGTLPMTGVLNAPPGRFAVKFDIAEKDKEVFLAAGAAGHAAVYTDSVAAIHILRKIIVRVGAYTNYLVLKLH</sequence>
<evidence type="ECO:0000313" key="4">
    <source>
        <dbReference type="EMBL" id="NSL54533.1"/>
    </source>
</evidence>
<name>A0ABX2IJM8_9RHOO</name>
<dbReference type="InterPro" id="IPR050739">
    <property type="entry name" value="MFP"/>
</dbReference>
<dbReference type="Proteomes" id="UP000778523">
    <property type="component" value="Unassembled WGS sequence"/>
</dbReference>
<organism evidence="4 5">
    <name type="scientific">Uliginosibacterium aquaticum</name>
    <dbReference type="NCBI Taxonomy" id="2731212"/>
    <lineage>
        <taxon>Bacteria</taxon>
        <taxon>Pseudomonadati</taxon>
        <taxon>Pseudomonadota</taxon>
        <taxon>Betaproteobacteria</taxon>
        <taxon>Rhodocyclales</taxon>
        <taxon>Zoogloeaceae</taxon>
        <taxon>Uliginosibacterium</taxon>
    </lineage>
</organism>
<reference evidence="4 5" key="1">
    <citation type="submission" date="2020-06" db="EMBL/GenBank/DDBJ databases">
        <title>Draft genome of Uliginosibacterium sp. IMCC34675.</title>
        <authorList>
            <person name="Song J."/>
        </authorList>
    </citation>
    <scope>NUCLEOTIDE SEQUENCE [LARGE SCALE GENOMIC DNA]</scope>
    <source>
        <strain evidence="4 5">IMCC34675</strain>
    </source>
</reference>
<dbReference type="Gene3D" id="2.40.30.170">
    <property type="match status" value="1"/>
</dbReference>
<dbReference type="Pfam" id="PF25917">
    <property type="entry name" value="BSH_RND"/>
    <property type="match status" value="1"/>
</dbReference>
<dbReference type="PANTHER" id="PTHR30386">
    <property type="entry name" value="MEMBRANE FUSION SUBUNIT OF EMRAB-TOLC MULTIDRUG EFFLUX PUMP"/>
    <property type="match status" value="1"/>
</dbReference>
<dbReference type="Gene3D" id="1.10.287.470">
    <property type="entry name" value="Helix hairpin bin"/>
    <property type="match status" value="2"/>
</dbReference>
<dbReference type="PANTHER" id="PTHR30386:SF18">
    <property type="entry name" value="INNER MEMBRANE PROTEIN YIAV-RELATED"/>
    <property type="match status" value="1"/>
</dbReference>
<keyword evidence="5" id="KW-1185">Reference proteome</keyword>
<evidence type="ECO:0000313" key="5">
    <source>
        <dbReference type="Proteomes" id="UP000778523"/>
    </source>
</evidence>
<gene>
    <name evidence="4" type="ORF">HJ583_005820</name>
</gene>
<dbReference type="Gene3D" id="2.40.50.100">
    <property type="match status" value="2"/>
</dbReference>
<keyword evidence="2" id="KW-1133">Transmembrane helix</keyword>
<keyword evidence="2" id="KW-0472">Membrane</keyword>
<dbReference type="RefSeq" id="WP_170021020.1">
    <property type="nucleotide sequence ID" value="NZ_JABCSC020000001.1"/>
</dbReference>
<proteinExistence type="predicted"/>
<keyword evidence="2" id="KW-0812">Transmembrane</keyword>
<feature type="transmembrane region" description="Helical" evidence="2">
    <location>
        <begin position="22"/>
        <end position="46"/>
    </location>
</feature>